<dbReference type="EMBL" id="CAADFD010000108">
    <property type="protein sequence ID" value="VFJ65917.1"/>
    <property type="molecule type" value="Genomic_DNA"/>
</dbReference>
<sequence>MNGLLYEPGDVEGALKCIESLISQPSLKEAITRQALSADIAFESWDRSADVMRSMLKKTAERL</sequence>
<protein>
    <submittedName>
        <fullName evidence="1">Uncharacterized protein</fullName>
    </submittedName>
</protein>
<gene>
    <name evidence="1" type="ORF">BECKFW1821B_GA0114236_110811</name>
</gene>
<reference evidence="1" key="1">
    <citation type="submission" date="2019-02" db="EMBL/GenBank/DDBJ databases">
        <authorList>
            <person name="Gruber-Vodicka R. H."/>
            <person name="Seah K. B. B."/>
        </authorList>
    </citation>
    <scope>NUCLEOTIDE SEQUENCE</scope>
    <source>
        <strain evidence="1">BECK_BZ106</strain>
    </source>
</reference>
<dbReference type="SUPFAM" id="SSF53756">
    <property type="entry name" value="UDP-Glycosyltransferase/glycogen phosphorylase"/>
    <property type="match status" value="1"/>
</dbReference>
<name>A0A450TFF7_9GAMM</name>
<dbReference type="AlphaFoldDB" id="A0A450TFF7"/>
<organism evidence="1">
    <name type="scientific">Candidatus Kentrum sp. FW</name>
    <dbReference type="NCBI Taxonomy" id="2126338"/>
    <lineage>
        <taxon>Bacteria</taxon>
        <taxon>Pseudomonadati</taxon>
        <taxon>Pseudomonadota</taxon>
        <taxon>Gammaproteobacteria</taxon>
        <taxon>Candidatus Kentrum</taxon>
    </lineage>
</organism>
<proteinExistence type="predicted"/>
<evidence type="ECO:0000313" key="1">
    <source>
        <dbReference type="EMBL" id="VFJ65917.1"/>
    </source>
</evidence>
<accession>A0A450TFF7</accession>